<feature type="non-terminal residue" evidence="2">
    <location>
        <position position="1"/>
    </location>
</feature>
<evidence type="ECO:0000313" key="2">
    <source>
        <dbReference type="EMBL" id="SVD99233.1"/>
    </source>
</evidence>
<reference evidence="2" key="1">
    <citation type="submission" date="2018-05" db="EMBL/GenBank/DDBJ databases">
        <authorList>
            <person name="Lanie J.A."/>
            <person name="Ng W.-L."/>
            <person name="Kazmierczak K.M."/>
            <person name="Andrzejewski T.M."/>
            <person name="Davidsen T.M."/>
            <person name="Wayne K.J."/>
            <person name="Tettelin H."/>
            <person name="Glass J.I."/>
            <person name="Rusch D."/>
            <person name="Podicherti R."/>
            <person name="Tsui H.-C.T."/>
            <person name="Winkler M.E."/>
        </authorList>
    </citation>
    <scope>NUCLEOTIDE SEQUENCE</scope>
</reference>
<dbReference type="EMBL" id="UINC01186822">
    <property type="protein sequence ID" value="SVD99233.1"/>
    <property type="molecule type" value="Genomic_DNA"/>
</dbReference>
<gene>
    <name evidence="2" type="ORF">METZ01_LOCUS452087</name>
</gene>
<proteinExistence type="predicted"/>
<feature type="compositionally biased region" description="Basic residues" evidence="1">
    <location>
        <begin position="1"/>
        <end position="10"/>
    </location>
</feature>
<dbReference type="AlphaFoldDB" id="A0A382ZUY8"/>
<accession>A0A382ZUY8</accession>
<name>A0A382ZUY8_9ZZZZ</name>
<organism evidence="2">
    <name type="scientific">marine metagenome</name>
    <dbReference type="NCBI Taxonomy" id="408172"/>
    <lineage>
        <taxon>unclassified sequences</taxon>
        <taxon>metagenomes</taxon>
        <taxon>ecological metagenomes</taxon>
    </lineage>
</organism>
<evidence type="ECO:0000256" key="1">
    <source>
        <dbReference type="SAM" id="MobiDB-lite"/>
    </source>
</evidence>
<feature type="non-terminal residue" evidence="2">
    <location>
        <position position="30"/>
    </location>
</feature>
<protein>
    <submittedName>
        <fullName evidence="2">Uncharacterized protein</fullName>
    </submittedName>
</protein>
<sequence>VPKHIYHISKKPPNPLKRLVGAQGLEPWTR</sequence>
<feature type="region of interest" description="Disordered" evidence="1">
    <location>
        <begin position="1"/>
        <end position="30"/>
    </location>
</feature>